<name>A0A818XQA6_9BILA</name>
<accession>A0A818XQA6</accession>
<organism evidence="2 3">
    <name type="scientific">Rotaria socialis</name>
    <dbReference type="NCBI Taxonomy" id="392032"/>
    <lineage>
        <taxon>Eukaryota</taxon>
        <taxon>Metazoa</taxon>
        <taxon>Spiralia</taxon>
        <taxon>Gnathifera</taxon>
        <taxon>Rotifera</taxon>
        <taxon>Eurotatoria</taxon>
        <taxon>Bdelloidea</taxon>
        <taxon>Philodinida</taxon>
        <taxon>Philodinidae</taxon>
        <taxon>Rotaria</taxon>
    </lineage>
</organism>
<reference evidence="2" key="1">
    <citation type="submission" date="2021-02" db="EMBL/GenBank/DDBJ databases">
        <authorList>
            <person name="Nowell W R."/>
        </authorList>
    </citation>
    <scope>NUCLEOTIDE SEQUENCE</scope>
</reference>
<feature type="region of interest" description="Disordered" evidence="1">
    <location>
        <begin position="631"/>
        <end position="665"/>
    </location>
</feature>
<comment type="caution">
    <text evidence="2">The sequence shown here is derived from an EMBL/GenBank/DDBJ whole genome shotgun (WGS) entry which is preliminary data.</text>
</comment>
<gene>
    <name evidence="2" type="ORF">KIK155_LOCUS29220</name>
</gene>
<feature type="compositionally biased region" description="Polar residues" evidence="1">
    <location>
        <begin position="511"/>
        <end position="520"/>
    </location>
</feature>
<proteinExistence type="predicted"/>
<dbReference type="EMBL" id="CAJNYV010005411">
    <property type="protein sequence ID" value="CAF3742325.1"/>
    <property type="molecule type" value="Genomic_DNA"/>
</dbReference>
<dbReference type="AlphaFoldDB" id="A0A818XQA6"/>
<evidence type="ECO:0000313" key="2">
    <source>
        <dbReference type="EMBL" id="CAF3742325.1"/>
    </source>
</evidence>
<dbReference type="Proteomes" id="UP000663865">
    <property type="component" value="Unassembled WGS sequence"/>
</dbReference>
<sequence>MSQRAPKRRLHVDIKRRWRSRKQENKINTFLDSAYHFDSTNTDEEEINLHVTQEPVIDYSISSEIRTDSDSEFIRNENENNHDDDSIDDTDTSIEDFINQMNEEEKNKTTPLYIGCPISVYEACMRLIRLGHSLNLDKKGIQRLLTEIRMTDNEYRPQVSVRCVECGEVLLKSNDAKCSISCDSNGKYRSYSKIAELAIMNVEREIKRVAERHIDLINEYPKQAPYLFPSDHISSNIYRQLPTNENQRNITIILHSDGAPAVGVNNKSLWPVQEIIAEIPIPVRDMKSAVMLFGVWLAAKKPPRNPLLIPIITQLEVLMRSPIVLKQKDGSRLSYNVRIQQAIFDLPARAHFLNIVQYNGYYGCGDCCIEGVAIGRQVYFPFSKKTEKLKDHQFYLRNAKINDGRFIQRIKGSTPLSSILLLPYQTPYDSMHLKKKHAIIPKHQVTIDVIDEQNGSIRSFGFVPPVRIIAEGTRTKCQEKASQFSRNTGSEEIDIQPANNDEDEELDDNHIYTTKNFYNNDENEPLPQATDFHSNYNVNEPSLDFDSIVAYQNVKKTTKRMAFDDDDDDQLEEETLNMASGNRHKNNSKKKKDDSSSKQLFIDEHTNNEQHTQENLSNPSNVTDDLSYICEQGDDEDDVPPTQSKPIKNKRKRTSRSKESSSKSSADIEITNVQKELFLFQYKVDNRLKVLEKTFRILKSRKFLKENKNLMNITDLAAHSVPPPPDPEIVLGVDVSKLIFKFDEQRIHPIPQC</sequence>
<evidence type="ECO:0000256" key="1">
    <source>
        <dbReference type="SAM" id="MobiDB-lite"/>
    </source>
</evidence>
<protein>
    <submittedName>
        <fullName evidence="2">Uncharacterized protein</fullName>
    </submittedName>
</protein>
<feature type="compositionally biased region" description="Polar residues" evidence="1">
    <location>
        <begin position="613"/>
        <end position="624"/>
    </location>
</feature>
<feature type="region of interest" description="Disordered" evidence="1">
    <location>
        <begin position="607"/>
        <end position="626"/>
    </location>
</feature>
<evidence type="ECO:0000313" key="3">
    <source>
        <dbReference type="Proteomes" id="UP000663865"/>
    </source>
</evidence>
<feature type="region of interest" description="Disordered" evidence="1">
    <location>
        <begin position="483"/>
        <end position="537"/>
    </location>
</feature>
<feature type="region of interest" description="Disordered" evidence="1">
    <location>
        <begin position="576"/>
        <end position="597"/>
    </location>
</feature>